<dbReference type="EMBL" id="MCBT01000046">
    <property type="protein sequence ID" value="OEG72708.1"/>
    <property type="molecule type" value="Genomic_DNA"/>
</dbReference>
<dbReference type="Pfam" id="PF00581">
    <property type="entry name" value="Rhodanese"/>
    <property type="match status" value="2"/>
</dbReference>
<gene>
    <name evidence="5" type="ORF">BEL05_10545</name>
</gene>
<dbReference type="PROSITE" id="PS50206">
    <property type="entry name" value="RHODANESE_3"/>
    <property type="match status" value="2"/>
</dbReference>
<evidence type="ECO:0000259" key="4">
    <source>
        <dbReference type="PROSITE" id="PS50206"/>
    </source>
</evidence>
<evidence type="ECO:0000313" key="6">
    <source>
        <dbReference type="Proteomes" id="UP000095230"/>
    </source>
</evidence>
<feature type="domain" description="Rhodanese" evidence="4">
    <location>
        <begin position="16"/>
        <end position="133"/>
    </location>
</feature>
<protein>
    <recommendedName>
        <fullName evidence="3">Sulfurtransferase</fullName>
    </recommendedName>
</protein>
<dbReference type="GO" id="GO:0004792">
    <property type="term" value="F:thiosulfate-cyanide sulfurtransferase activity"/>
    <property type="evidence" value="ECO:0007669"/>
    <property type="project" value="InterPro"/>
</dbReference>
<dbReference type="CDD" id="cd01449">
    <property type="entry name" value="TST_Repeat_2"/>
    <property type="match status" value="1"/>
</dbReference>
<dbReference type="AlphaFoldDB" id="A0A1E5IRT1"/>
<dbReference type="Proteomes" id="UP000095230">
    <property type="component" value="Unassembled WGS sequence"/>
</dbReference>
<accession>A0A1E5IRT1</accession>
<feature type="domain" description="Rhodanese" evidence="4">
    <location>
        <begin position="166"/>
        <end position="279"/>
    </location>
</feature>
<dbReference type="STRING" id="23.BEL05_10545"/>
<dbReference type="SUPFAM" id="SSF52821">
    <property type="entry name" value="Rhodanese/Cell cycle control phosphatase"/>
    <property type="match status" value="2"/>
</dbReference>
<dbReference type="InterPro" id="IPR001763">
    <property type="entry name" value="Rhodanese-like_dom"/>
</dbReference>
<dbReference type="SMART" id="SM00450">
    <property type="entry name" value="RHOD"/>
    <property type="match status" value="2"/>
</dbReference>
<dbReference type="Gene3D" id="3.40.250.10">
    <property type="entry name" value="Rhodanese-like domain"/>
    <property type="match status" value="2"/>
</dbReference>
<dbReference type="InterPro" id="IPR001307">
    <property type="entry name" value="Thiosulphate_STrfase_CS"/>
</dbReference>
<evidence type="ECO:0000256" key="2">
    <source>
        <dbReference type="ARBA" id="ARBA00022737"/>
    </source>
</evidence>
<sequence length="295" mass="32818">MEYPLVSTAWLEANLFEANLIVLDASMQSVVGKEPIVYDEFVAIPRAQQFDLEKVFCDLTSSQIHAMPTDVQFNQAIATFGIDSDSTVVIYDNQGIYSSPRAWWMFKAMGFERVFVLDGGLPQWLSEARMTVDSYHQPEQDRLGDFHGQYHSELVCDTAHLLALFDDEHVQVFDARGAQRFSGEMAEPRPNVRSGHIPGSVNLPFAQVLNGHRLKERTELVKLFDGLEGNDEQQRIFSCGSGITACILILASVAAGHHRAVLYDGSWAEWGSNHQLPISPAALKSDRSDSGNTVN</sequence>
<name>A0A1E5IRT1_SHECO</name>
<comment type="caution">
    <text evidence="5">The sequence shown here is derived from an EMBL/GenBank/DDBJ whole genome shotgun (WGS) entry which is preliminary data.</text>
</comment>
<dbReference type="RefSeq" id="WP_069671832.1">
    <property type="nucleotide sequence ID" value="NZ_MCBT01000046.1"/>
</dbReference>
<keyword evidence="2" id="KW-0677">Repeat</keyword>
<keyword evidence="5" id="KW-0670">Pyruvate</keyword>
<dbReference type="PANTHER" id="PTHR11364">
    <property type="entry name" value="THIOSULFATE SULFERTANSFERASE"/>
    <property type="match status" value="1"/>
</dbReference>
<evidence type="ECO:0000313" key="5">
    <source>
        <dbReference type="EMBL" id="OEG72708.1"/>
    </source>
</evidence>
<dbReference type="PROSITE" id="PS00683">
    <property type="entry name" value="RHODANESE_2"/>
    <property type="match status" value="1"/>
</dbReference>
<dbReference type="PANTHER" id="PTHR11364:SF27">
    <property type="entry name" value="SULFURTRANSFERASE"/>
    <property type="match status" value="1"/>
</dbReference>
<keyword evidence="1 3" id="KW-0808">Transferase</keyword>
<organism evidence="5 6">
    <name type="scientific">Shewanella colwelliana</name>
    <name type="common">Alteromonas colwelliana</name>
    <dbReference type="NCBI Taxonomy" id="23"/>
    <lineage>
        <taxon>Bacteria</taxon>
        <taxon>Pseudomonadati</taxon>
        <taxon>Pseudomonadota</taxon>
        <taxon>Gammaproteobacteria</taxon>
        <taxon>Alteromonadales</taxon>
        <taxon>Shewanellaceae</taxon>
        <taxon>Shewanella</taxon>
    </lineage>
</organism>
<evidence type="ECO:0000256" key="3">
    <source>
        <dbReference type="RuleBase" id="RU000507"/>
    </source>
</evidence>
<reference evidence="5 6" key="1">
    <citation type="submission" date="2016-07" db="EMBL/GenBank/DDBJ databases">
        <title>Whole-genome of two Shewanella species isolated from a digestive organ of sea cucumber Apostichopus japonicus Selenka 1867.</title>
        <authorList>
            <person name="Hong H.-H."/>
            <person name="Choi H."/>
            <person name="Cheon S."/>
            <person name="Oh J.-S."/>
            <person name="Lee H.-G."/>
            <person name="Park C."/>
        </authorList>
    </citation>
    <scope>NUCLEOTIDE SEQUENCE [LARGE SCALE GENOMIC DNA]</scope>
    <source>
        <strain evidence="5 6">CSB03KR</strain>
    </source>
</reference>
<dbReference type="OrthoDB" id="9781034at2"/>
<dbReference type="InterPro" id="IPR036873">
    <property type="entry name" value="Rhodanese-like_dom_sf"/>
</dbReference>
<proteinExistence type="predicted"/>
<dbReference type="CDD" id="cd01448">
    <property type="entry name" value="TST_Repeat_1"/>
    <property type="match status" value="1"/>
</dbReference>
<evidence type="ECO:0000256" key="1">
    <source>
        <dbReference type="ARBA" id="ARBA00022679"/>
    </source>
</evidence>
<dbReference type="InterPro" id="IPR045078">
    <property type="entry name" value="TST/MPST-like"/>
</dbReference>